<protein>
    <submittedName>
        <fullName evidence="1">Uncharacterized protein</fullName>
    </submittedName>
</protein>
<sequence length="123" mass="13936">MVRKIFPVIIGLVFPLYFNTSFASYISSFETEKFNITINVLCPEGEITCDNVIYTGTRKKDRAILALKGKTLNRNCKTGTCNLYGYEFVNGDTVYTIYLDGILEITRGNKLLLSEVGKWNSQQ</sequence>
<accession>A0A4R4JFY1</accession>
<dbReference type="EMBL" id="PUJY01000029">
    <property type="protein sequence ID" value="TDB52311.1"/>
    <property type="molecule type" value="Genomic_DNA"/>
</dbReference>
<gene>
    <name evidence="1" type="ORF">C5467_16150</name>
</gene>
<comment type="caution">
    <text evidence="1">The sequence shown here is derived from an EMBL/GenBank/DDBJ whole genome shotgun (WGS) entry which is preliminary data.</text>
</comment>
<dbReference type="AlphaFoldDB" id="A0A4R4JFY1"/>
<dbReference type="RefSeq" id="WP_132355307.1">
    <property type="nucleotide sequence ID" value="NZ_CAWOJO010000029.1"/>
</dbReference>
<dbReference type="Proteomes" id="UP000295598">
    <property type="component" value="Unassembled WGS sequence"/>
</dbReference>
<evidence type="ECO:0000313" key="2">
    <source>
        <dbReference type="Proteomes" id="UP000295598"/>
    </source>
</evidence>
<evidence type="ECO:0000313" key="1">
    <source>
        <dbReference type="EMBL" id="TDB52311.1"/>
    </source>
</evidence>
<proteinExistence type="predicted"/>
<organism evidence="1 2">
    <name type="scientific">Photorhabdus khanii subsp. guanajuatensis</name>
    <dbReference type="NCBI Taxonomy" id="2100166"/>
    <lineage>
        <taxon>Bacteria</taxon>
        <taxon>Pseudomonadati</taxon>
        <taxon>Pseudomonadota</taxon>
        <taxon>Gammaproteobacteria</taxon>
        <taxon>Enterobacterales</taxon>
        <taxon>Morganellaceae</taxon>
        <taxon>Photorhabdus</taxon>
    </lineage>
</organism>
<name>A0A4R4JFY1_9GAMM</name>
<reference evidence="1 2" key="1">
    <citation type="journal article" date="2019" name="Int. J. Syst. Evol. Microbiol.">
        <title>Photorhabdus khanii subsp. guanajuatensis subsp. nov., isolated from Heterorhabditis atacamensis, and Photorhabdus luminescens subsp. mexicana subsp. nov., isolated from Heterorhabditis mexicana entomopathogenic nematodes.</title>
        <authorList>
            <person name="Machado R.A.R."/>
            <person name="Bruno P."/>
            <person name="Arce C.C.M."/>
            <person name="Liechti N."/>
            <person name="Kohler A."/>
            <person name="Bernal J."/>
            <person name="Bruggmann R."/>
            <person name="Turlings T.C.J."/>
        </authorList>
    </citation>
    <scope>NUCLEOTIDE SEQUENCE [LARGE SCALE GENOMIC DNA]</scope>
    <source>
        <strain evidence="1 2">MEX20-17</strain>
    </source>
</reference>